<keyword evidence="3" id="KW-1185">Reference proteome</keyword>
<name>A0A1V6SUE9_9EURO</name>
<feature type="region of interest" description="Disordered" evidence="1">
    <location>
        <begin position="26"/>
        <end position="71"/>
    </location>
</feature>
<protein>
    <submittedName>
        <fullName evidence="2">Uncharacterized protein</fullName>
    </submittedName>
</protein>
<evidence type="ECO:0000313" key="2">
    <source>
        <dbReference type="EMBL" id="OQE17380.1"/>
    </source>
</evidence>
<sequence>MKDSPYNRAVAITFVDNADIRTFRTITNRRPVDPDPNGARSKKKVNVTTRSAATDSIGASEDSGSTRARKEKSYDQFLQYMRMHQELQSNMTQPQKEKKQSAWLFHAVSQVAPSEVSTASSGQGPPIAQSNAKRVS</sequence>
<gene>
    <name evidence="2" type="ORF">PENFLA_c024G06924</name>
</gene>
<feature type="region of interest" description="Disordered" evidence="1">
    <location>
        <begin position="113"/>
        <end position="136"/>
    </location>
</feature>
<comment type="caution">
    <text evidence="2">The sequence shown here is derived from an EMBL/GenBank/DDBJ whole genome shotgun (WGS) entry which is preliminary data.</text>
</comment>
<reference evidence="3" key="1">
    <citation type="journal article" date="2017" name="Nat. Microbiol.">
        <title>Global analysis of biosynthetic gene clusters reveals vast potential of secondary metabolite production in Penicillium species.</title>
        <authorList>
            <person name="Nielsen J.C."/>
            <person name="Grijseels S."/>
            <person name="Prigent S."/>
            <person name="Ji B."/>
            <person name="Dainat J."/>
            <person name="Nielsen K.F."/>
            <person name="Frisvad J.C."/>
            <person name="Workman M."/>
            <person name="Nielsen J."/>
        </authorList>
    </citation>
    <scope>NUCLEOTIDE SEQUENCE [LARGE SCALE GENOMIC DNA]</scope>
    <source>
        <strain evidence="3">IBT 14082</strain>
    </source>
</reference>
<dbReference type="Proteomes" id="UP000191342">
    <property type="component" value="Unassembled WGS sequence"/>
</dbReference>
<dbReference type="EMBL" id="MLQL01000024">
    <property type="protein sequence ID" value="OQE17380.1"/>
    <property type="molecule type" value="Genomic_DNA"/>
</dbReference>
<proteinExistence type="predicted"/>
<accession>A0A1V6SUE9</accession>
<evidence type="ECO:0000256" key="1">
    <source>
        <dbReference type="SAM" id="MobiDB-lite"/>
    </source>
</evidence>
<dbReference type="AlphaFoldDB" id="A0A1V6SUE9"/>
<evidence type="ECO:0000313" key="3">
    <source>
        <dbReference type="Proteomes" id="UP000191342"/>
    </source>
</evidence>
<organism evidence="2 3">
    <name type="scientific">Penicillium flavigenum</name>
    <dbReference type="NCBI Taxonomy" id="254877"/>
    <lineage>
        <taxon>Eukaryota</taxon>
        <taxon>Fungi</taxon>
        <taxon>Dikarya</taxon>
        <taxon>Ascomycota</taxon>
        <taxon>Pezizomycotina</taxon>
        <taxon>Eurotiomycetes</taxon>
        <taxon>Eurotiomycetidae</taxon>
        <taxon>Eurotiales</taxon>
        <taxon>Aspergillaceae</taxon>
        <taxon>Penicillium</taxon>
    </lineage>
</organism>